<name>A0A6H1ZHL3_9ZZZZ</name>
<feature type="transmembrane region" description="Helical" evidence="1">
    <location>
        <begin position="12"/>
        <end position="32"/>
    </location>
</feature>
<protein>
    <submittedName>
        <fullName evidence="2">Uncharacterized protein</fullName>
    </submittedName>
</protein>
<sequence>MKLKKRIKGDNLCLYILIIILMAVALLAGVNYGRESGVNLCNKYYSAYISTYCVCYIPVNIYETERFIPISMLNLSTS</sequence>
<keyword evidence="1" id="KW-1133">Transmembrane helix</keyword>
<organism evidence="2">
    <name type="scientific">viral metagenome</name>
    <dbReference type="NCBI Taxonomy" id="1070528"/>
    <lineage>
        <taxon>unclassified sequences</taxon>
        <taxon>metagenomes</taxon>
        <taxon>organismal metagenomes</taxon>
    </lineage>
</organism>
<gene>
    <name evidence="2" type="ORF">TM448A00666_0020</name>
    <name evidence="3" type="ORF">TM448B00795_0032</name>
</gene>
<dbReference type="AlphaFoldDB" id="A0A6H1ZHL3"/>
<dbReference type="EMBL" id="MT144659">
    <property type="protein sequence ID" value="QJH96718.1"/>
    <property type="molecule type" value="Genomic_DNA"/>
</dbReference>
<evidence type="ECO:0000313" key="2">
    <source>
        <dbReference type="EMBL" id="QJA47416.1"/>
    </source>
</evidence>
<keyword evidence="1" id="KW-0812">Transmembrane</keyword>
<accession>A0A6H1ZHL3</accession>
<reference evidence="2" key="1">
    <citation type="submission" date="2020-03" db="EMBL/GenBank/DDBJ databases">
        <title>The deep terrestrial virosphere.</title>
        <authorList>
            <person name="Holmfeldt K."/>
            <person name="Nilsson E."/>
            <person name="Simone D."/>
            <person name="Lopez-Fernandez M."/>
            <person name="Wu X."/>
            <person name="de Brujin I."/>
            <person name="Lundin D."/>
            <person name="Andersson A."/>
            <person name="Bertilsson S."/>
            <person name="Dopson M."/>
        </authorList>
    </citation>
    <scope>NUCLEOTIDE SEQUENCE</scope>
    <source>
        <strain evidence="2">TM448A00666</strain>
        <strain evidence="3">TM448B00795</strain>
    </source>
</reference>
<keyword evidence="1" id="KW-0472">Membrane</keyword>
<dbReference type="EMBL" id="MT144042">
    <property type="protein sequence ID" value="QJA47416.1"/>
    <property type="molecule type" value="Genomic_DNA"/>
</dbReference>
<evidence type="ECO:0000313" key="3">
    <source>
        <dbReference type="EMBL" id="QJH96718.1"/>
    </source>
</evidence>
<proteinExistence type="predicted"/>
<feature type="transmembrane region" description="Helical" evidence="1">
    <location>
        <begin position="44"/>
        <end position="62"/>
    </location>
</feature>
<evidence type="ECO:0000256" key="1">
    <source>
        <dbReference type="SAM" id="Phobius"/>
    </source>
</evidence>